<reference evidence="6 7" key="1">
    <citation type="journal article" date="2019" name="Int. J. Syst. Evol. Microbiol.">
        <title>The Global Catalogue of Microorganisms (GCM) 10K type strain sequencing project: providing services to taxonomists for standard genome sequencing and annotation.</title>
        <authorList>
            <consortium name="The Broad Institute Genomics Platform"/>
            <consortium name="The Broad Institute Genome Sequencing Center for Infectious Disease"/>
            <person name="Wu L."/>
            <person name="Ma J."/>
        </authorList>
    </citation>
    <scope>NUCLEOTIDE SEQUENCE [LARGE SCALE GENOMIC DNA]</scope>
    <source>
        <strain evidence="6 7">JCM 14326</strain>
    </source>
</reference>
<comment type="caution">
    <text evidence="6">The sequence shown here is derived from an EMBL/GenBank/DDBJ whole genome shotgun (WGS) entry which is preliminary data.</text>
</comment>
<proteinExistence type="predicted"/>
<dbReference type="CDD" id="cd06503">
    <property type="entry name" value="ATP-synt_Fo_b"/>
    <property type="match status" value="1"/>
</dbReference>
<dbReference type="Pfam" id="PF14021">
    <property type="entry name" value="TNT"/>
    <property type="match status" value="1"/>
</dbReference>
<accession>A0ABN2NQP4</accession>
<dbReference type="PANTHER" id="PTHR32083:SF48">
    <property type="entry name" value="TRANS-GOLGI NETWORK-LOCALIZED SYP41-INTERACTING PROTEIN 1"/>
    <property type="match status" value="1"/>
</dbReference>
<dbReference type="InterPro" id="IPR028908">
    <property type="entry name" value="Tox-PL_dom"/>
</dbReference>
<sequence length="1513" mass="165134">MSTPPFDPSQFPGGDLNPELIDEAAADLEVYAVEIRGQGTAVVEQWMRLRESYRAPEAEQLFGVMAPVRNQSHDYADELGMVARALHGLADDYRAVVSRRAELVQRAEDFNGLVSPEWVESIGLTDLANWLAGGTPVWHGSWLAVPQYNDIITAVNKLQADLVEVEERCARTIRDLDGVQRLGVNAPGLWSGAWNPLPERPQDQPWGPPVGFDLLAGFGFVGRIQQGVWVDGIWGAITDVGAMVGIDEHGWKPETAAETWSGMAQLLGFDPESGEWWQADAAGDAWLAVGKSLVAWDMWAEDPGRAIGNVGLLFVPGVGLSRVVKGLGAASRAGRAARALPDADAPDVRRPNLFDRAVDAATGERAQQFAGAVDRAMDPLSPVVDAGFKKAKDLLNSLDLGGSRGSGASGGDGARSRAGGAEVPQSSDARSGRYPDPQEVPDASQAQRSEPSPDGYDPAADNRLPDRRDPEHASPAQDGGNDAGRSWYDELLDRKREHQAAVAREQHENHATTRLKHIQAELEAQQAAAQATRAPERRPDGYDRHPDPAAPGGVPGDGRSGGDRGLPDTDAPAQDGGGSRPSADARGGVEHGRADGDHGRADGDPGDGAGGRRDGDESRGDGAPSEQSPPGDVVVPDPDGSAGREPGTVSADPVAWRSPDERLSLSRSQVAAADEFLDGLRDAEPALTRDVADVVGGFDGARLDDGDRVKPAPELYGELASGARRLDGVPARDLLSDTMDGVRYRVVADPEDFTASAQGIIDELADRGYRPVGGLDNGWGRSGAPGITSHWMDPDGNIVSVEFHTPESLAASRRMDDLLGEWLDPDTTPERRAEIPGEFDELGQGVGRPDGAGAVDWPEGNRPAPDPGNPWHDGSRARELASEPPGGSRPAVHAGSMTPEQARDFIANEMPWFRDVNANRYDDGVAGFRDNCTRAALAGDLSLGGKDVLAAPSAGSRPITELSDRLGGQWHKADGPDAIIDRLDALGEGSRGVVGIERADGRIGHVINVVNHPDHGPVFLDPQTGELARLRPGDDLYFLETAPGSHPGADFQSPDAGAPGLDPLTRDKTLDLNEAAGKGEEPTPEDLERARQDAERKRQEEERAQQDAERERQDAERERQNRERARQDAEREGQDKERAHQDAERERQDKERAQQDAERERQDAERARQLEEQAQQDAERARQDAERAREDEKRGDQDEPASTAEERARQDAERERQDAERARQDEERARQLAERERQDQERAEQDADRAEQDKERAQQDTERDRQDEERERQDTERAEQDGERARQDAERALQDADPSGGDPAKIHLKSALNGDQLIDYLKANAPDEVDDFMRTDKWPDDVSVPRDMRFMDSETMKIDWERHAPRNGFMVDVFEIDPVTREPVMPKRLPEKGEIFDRYGTPDGRFVSPVRNGEAFDYDERSLPYIEDPRQYHQYEVVGDFSNLRSHYEAAPADVRHEVDVLMSRYNLTWDKMAVQEGPAAAAFGAKGGAVQSLLPMSVELLEGLGVLKELTQ</sequence>
<feature type="compositionally biased region" description="Basic and acidic residues" evidence="3">
    <location>
        <begin position="587"/>
        <end position="603"/>
    </location>
</feature>
<feature type="domain" description="TNT" evidence="4">
    <location>
        <begin position="1392"/>
        <end position="1510"/>
    </location>
</feature>
<dbReference type="Pfam" id="PF15644">
    <property type="entry name" value="Gln_amidase"/>
    <property type="match status" value="1"/>
</dbReference>
<evidence type="ECO:0000313" key="7">
    <source>
        <dbReference type="Proteomes" id="UP001501094"/>
    </source>
</evidence>
<name>A0ABN2NQP4_9MICO</name>
<evidence type="ECO:0008006" key="8">
    <source>
        <dbReference type="Google" id="ProtNLM"/>
    </source>
</evidence>
<feature type="domain" description="Tox-PL" evidence="5">
    <location>
        <begin position="931"/>
        <end position="1025"/>
    </location>
</feature>
<protein>
    <recommendedName>
        <fullName evidence="8">Papain fold toxin 1, glutamine deamidase</fullName>
    </recommendedName>
</protein>
<keyword evidence="1 2" id="KW-0175">Coiled coil</keyword>
<dbReference type="RefSeq" id="WP_344106439.1">
    <property type="nucleotide sequence ID" value="NZ_BAAANL010000012.1"/>
</dbReference>
<feature type="region of interest" description="Disordered" evidence="3">
    <location>
        <begin position="1038"/>
        <end position="1305"/>
    </location>
</feature>
<feature type="compositionally biased region" description="Basic and acidic residues" evidence="3">
    <location>
        <begin position="487"/>
        <end position="511"/>
    </location>
</feature>
<evidence type="ECO:0000256" key="3">
    <source>
        <dbReference type="SAM" id="MobiDB-lite"/>
    </source>
</evidence>
<feature type="compositionally biased region" description="Basic and acidic residues" evidence="3">
    <location>
        <begin position="610"/>
        <end position="620"/>
    </location>
</feature>
<feature type="compositionally biased region" description="Basic and acidic residues" evidence="3">
    <location>
        <begin position="1064"/>
        <end position="1197"/>
    </location>
</feature>
<feature type="compositionally biased region" description="Basic and acidic residues" evidence="3">
    <location>
        <begin position="463"/>
        <end position="472"/>
    </location>
</feature>
<feature type="region of interest" description="Disordered" evidence="3">
    <location>
        <begin position="398"/>
        <end position="661"/>
    </location>
</feature>
<feature type="compositionally biased region" description="Gly residues" evidence="3">
    <location>
        <begin position="402"/>
        <end position="413"/>
    </location>
</feature>
<keyword evidence="7" id="KW-1185">Reference proteome</keyword>
<feature type="compositionally biased region" description="Basic and acidic residues" evidence="3">
    <location>
        <begin position="1204"/>
        <end position="1294"/>
    </location>
</feature>
<feature type="coiled-coil region" evidence="2">
    <location>
        <begin position="148"/>
        <end position="175"/>
    </location>
</feature>
<feature type="region of interest" description="Disordered" evidence="3">
    <location>
        <begin position="820"/>
        <end position="896"/>
    </location>
</feature>
<dbReference type="PANTHER" id="PTHR32083">
    <property type="entry name" value="CILIA AND FLAGELLA-ASSOCIATED PROTEIN 58-RELATED"/>
    <property type="match status" value="1"/>
</dbReference>
<evidence type="ECO:0000259" key="4">
    <source>
        <dbReference type="Pfam" id="PF14021"/>
    </source>
</evidence>
<organism evidence="6 7">
    <name type="scientific">Myceligenerans crystallogenes</name>
    <dbReference type="NCBI Taxonomy" id="316335"/>
    <lineage>
        <taxon>Bacteria</taxon>
        <taxon>Bacillati</taxon>
        <taxon>Actinomycetota</taxon>
        <taxon>Actinomycetes</taxon>
        <taxon>Micrococcales</taxon>
        <taxon>Promicromonosporaceae</taxon>
        <taxon>Myceligenerans</taxon>
    </lineage>
</organism>
<evidence type="ECO:0000313" key="6">
    <source>
        <dbReference type="EMBL" id="GAA1875961.1"/>
    </source>
</evidence>
<gene>
    <name evidence="6" type="ORF">GCM10009751_39580</name>
</gene>
<evidence type="ECO:0000256" key="1">
    <source>
        <dbReference type="ARBA" id="ARBA00023054"/>
    </source>
</evidence>
<dbReference type="InterPro" id="IPR025331">
    <property type="entry name" value="TNT"/>
</dbReference>
<dbReference type="Proteomes" id="UP001501094">
    <property type="component" value="Unassembled WGS sequence"/>
</dbReference>
<evidence type="ECO:0000256" key="2">
    <source>
        <dbReference type="SAM" id="Coils"/>
    </source>
</evidence>
<feature type="compositionally biased region" description="Basic and acidic residues" evidence="3">
    <location>
        <begin position="534"/>
        <end position="547"/>
    </location>
</feature>
<feature type="compositionally biased region" description="Low complexity" evidence="3">
    <location>
        <begin position="521"/>
        <end position="533"/>
    </location>
</feature>
<dbReference type="EMBL" id="BAAANL010000012">
    <property type="protein sequence ID" value="GAA1875961.1"/>
    <property type="molecule type" value="Genomic_DNA"/>
</dbReference>
<evidence type="ECO:0000259" key="5">
    <source>
        <dbReference type="Pfam" id="PF15644"/>
    </source>
</evidence>
<feature type="compositionally biased region" description="Low complexity" evidence="3">
    <location>
        <begin position="629"/>
        <end position="640"/>
    </location>
</feature>